<dbReference type="AlphaFoldDB" id="A0AAE9Z1T4"/>
<dbReference type="KEGG" id="tvd:SG34_020030"/>
<proteinExistence type="inferred from homology"/>
<feature type="transmembrane region" description="Helical" evidence="7">
    <location>
        <begin position="287"/>
        <end position="307"/>
    </location>
</feature>
<evidence type="ECO:0000313" key="9">
    <source>
        <dbReference type="EMBL" id="WDE03653.1"/>
    </source>
</evidence>
<protein>
    <submittedName>
        <fullName evidence="9">RND family transporter</fullName>
    </submittedName>
</protein>
<keyword evidence="3" id="KW-1003">Cell membrane</keyword>
<feature type="transmembrane region" description="Helical" evidence="7">
    <location>
        <begin position="706"/>
        <end position="726"/>
    </location>
</feature>
<keyword evidence="6 7" id="KW-0472">Membrane</keyword>
<dbReference type="InterPro" id="IPR050545">
    <property type="entry name" value="Mycobact_MmpL"/>
</dbReference>
<keyword evidence="5 7" id="KW-1133">Transmembrane helix</keyword>
<reference evidence="9 10" key="1">
    <citation type="journal article" date="2015" name="Genome Announc.">
        <title>Draft Genome Sequences of Marine Isolates of Thalassomonas viridans and Thalassomonas actiniarum.</title>
        <authorList>
            <person name="Olonade I."/>
            <person name="van Zyl L.J."/>
            <person name="Trindade M."/>
        </authorList>
    </citation>
    <scope>NUCLEOTIDE SEQUENCE [LARGE SCALE GENOMIC DNA]</scope>
    <source>
        <strain evidence="9 10">XOM25</strain>
    </source>
</reference>
<dbReference type="Gene3D" id="1.20.1640.10">
    <property type="entry name" value="Multidrug efflux transporter AcrB transmembrane domain"/>
    <property type="match status" value="2"/>
</dbReference>
<evidence type="ECO:0000256" key="6">
    <source>
        <dbReference type="ARBA" id="ARBA00023136"/>
    </source>
</evidence>
<sequence length="854" mass="95972">MGFSLSAYYERFIIDRPKTTLLVITLVVLAFSYYAPGIRLDASADTLILENDQSLKYYRGIKARYGSDDYLFVTYSPKKDLFSAAALGDLKQLRDKLAAIRGVSSVVSIWDVPLINSPRITLDELQDGIRTLSTPGLDTELARKEFTTSPLYKNMLISEDGQTTALQVNITRNEKYYRLLAERNGLREKQLKQALTPAEEMQLEQVSKEFYHYTAGLQQQLKAMIAEVRQVLDQHKNNADIFLGGIPMITADSIDYIAHDLTTFSVGVLVFIIFILAIAFGRLHWVLLPMVTCFCAGSIMLGLLSLLDWPITVVSANFISLMLIVTLSLTVHLIVRYQELHSEQSDAGQRYLVLTTMYKKLVPCFYTTTTTMIAFGSLLISFIRPLIDFGWMMIMGMAVSFILAFTLFPATLMLLKPGKPGTQQDLTAKITKYIAGRIELHPKKILSGYTLLVLLSIAGMGLLTVENRFIDYFKKSTEIYQGMELIDQKLGGTTPLEVVLDAPAEFFQQADEEEPLDEEFLEEFGMDAEDFGYDEAAEAGITGNSYWFNVQQLEQVRQIHEYLDSLGETGKVLSIASTMAMLKTLDPQVVSDNFMLSVLYSKLSEQIKSSLVTPYLSEDGNQLRFGIRIFESDPNLKREQLLAKIREQLTGHFGLEDDQVHLTGMVVLYNNMLQSLFKSQILTIGVVFLAILLMFLVLFRNFKLSLIALIPNMVAAALVLGLMGFIGIPLDLMTITIAAICIGIAVDNSIHYVDRFNSEFDRHRDYWLSVRHCHGSIGKAMYYTSITITLGFSILALSNFVPTVYFGLLTGFAMLMALFANMTLLPLLIVQFKPRGQPQDEQRPLEAVDARLTD</sequence>
<dbReference type="Proteomes" id="UP000032352">
    <property type="component" value="Chromosome"/>
</dbReference>
<evidence type="ECO:0000256" key="5">
    <source>
        <dbReference type="ARBA" id="ARBA00022989"/>
    </source>
</evidence>
<dbReference type="EMBL" id="CP059733">
    <property type="protein sequence ID" value="WDE03653.1"/>
    <property type="molecule type" value="Genomic_DNA"/>
</dbReference>
<feature type="transmembrane region" description="Helical" evidence="7">
    <location>
        <begin position="389"/>
        <end position="415"/>
    </location>
</feature>
<gene>
    <name evidence="9" type="ORF">SG34_020030</name>
</gene>
<feature type="transmembrane region" description="Helical" evidence="7">
    <location>
        <begin position="804"/>
        <end position="830"/>
    </location>
</feature>
<feature type="transmembrane region" description="Helical" evidence="7">
    <location>
        <begin position="313"/>
        <end position="335"/>
    </location>
</feature>
<keyword evidence="10" id="KW-1185">Reference proteome</keyword>
<feature type="transmembrane region" description="Helical" evidence="7">
    <location>
        <begin position="732"/>
        <end position="753"/>
    </location>
</feature>
<feature type="transmembrane region" description="Helical" evidence="7">
    <location>
        <begin position="364"/>
        <end position="383"/>
    </location>
</feature>
<reference evidence="9 10" key="2">
    <citation type="journal article" date="2022" name="Mar. Drugs">
        <title>Bioassay-Guided Fractionation Leads to the Detection of Cholic Acid Generated by the Rare Thalassomonas sp.</title>
        <authorList>
            <person name="Pheiffer F."/>
            <person name="Schneider Y.K."/>
            <person name="Hansen E.H."/>
            <person name="Andersen J.H."/>
            <person name="Isaksson J."/>
            <person name="Busche T."/>
            <person name="R C."/>
            <person name="Kalinowski J."/>
            <person name="Zyl L.V."/>
            <person name="Trindade M."/>
        </authorList>
    </citation>
    <scope>NUCLEOTIDE SEQUENCE [LARGE SCALE GENOMIC DNA]</scope>
    <source>
        <strain evidence="9 10">XOM25</strain>
    </source>
</reference>
<dbReference type="PANTHER" id="PTHR33406:SF6">
    <property type="entry name" value="MEMBRANE PROTEIN YDGH-RELATED"/>
    <property type="match status" value="1"/>
</dbReference>
<feature type="transmembrane region" description="Helical" evidence="7">
    <location>
        <begin position="681"/>
        <end position="699"/>
    </location>
</feature>
<accession>A0AAE9Z1T4</accession>
<evidence type="ECO:0000256" key="1">
    <source>
        <dbReference type="ARBA" id="ARBA00004651"/>
    </source>
</evidence>
<comment type="similarity">
    <text evidence="2">Belongs to the resistance-nodulation-cell division (RND) (TC 2.A.6) family. MmpL subfamily.</text>
</comment>
<feature type="transmembrane region" description="Helical" evidence="7">
    <location>
        <begin position="780"/>
        <end position="798"/>
    </location>
</feature>
<evidence type="ECO:0000256" key="4">
    <source>
        <dbReference type="ARBA" id="ARBA00022692"/>
    </source>
</evidence>
<evidence type="ECO:0000313" key="10">
    <source>
        <dbReference type="Proteomes" id="UP000032352"/>
    </source>
</evidence>
<dbReference type="Pfam" id="PF03176">
    <property type="entry name" value="MMPL"/>
    <property type="match status" value="2"/>
</dbReference>
<comment type="subcellular location">
    <subcellularLocation>
        <location evidence="1">Cell membrane</location>
        <topology evidence="1">Multi-pass membrane protein</topology>
    </subcellularLocation>
</comment>
<keyword evidence="4 7" id="KW-0812">Transmembrane</keyword>
<evidence type="ECO:0000256" key="3">
    <source>
        <dbReference type="ARBA" id="ARBA00022475"/>
    </source>
</evidence>
<feature type="domain" description="SSD" evidence="8">
    <location>
        <begin position="704"/>
        <end position="831"/>
    </location>
</feature>
<organism evidence="9 10">
    <name type="scientific">Thalassomonas viridans</name>
    <dbReference type="NCBI Taxonomy" id="137584"/>
    <lineage>
        <taxon>Bacteria</taxon>
        <taxon>Pseudomonadati</taxon>
        <taxon>Pseudomonadota</taxon>
        <taxon>Gammaproteobacteria</taxon>
        <taxon>Alteromonadales</taxon>
        <taxon>Colwelliaceae</taxon>
        <taxon>Thalassomonas</taxon>
    </lineage>
</organism>
<dbReference type="SUPFAM" id="SSF82866">
    <property type="entry name" value="Multidrug efflux transporter AcrB transmembrane domain"/>
    <property type="match status" value="2"/>
</dbReference>
<name>A0AAE9Z1T4_9GAMM</name>
<evidence type="ECO:0000259" key="8">
    <source>
        <dbReference type="PROSITE" id="PS50156"/>
    </source>
</evidence>
<dbReference type="InterPro" id="IPR004869">
    <property type="entry name" value="MMPL_dom"/>
</dbReference>
<dbReference type="PANTHER" id="PTHR33406">
    <property type="entry name" value="MEMBRANE PROTEIN MJ1562-RELATED"/>
    <property type="match status" value="1"/>
</dbReference>
<feature type="transmembrane region" description="Helical" evidence="7">
    <location>
        <begin position="446"/>
        <end position="465"/>
    </location>
</feature>
<feature type="transmembrane region" description="Helical" evidence="7">
    <location>
        <begin position="20"/>
        <end position="36"/>
    </location>
</feature>
<dbReference type="InterPro" id="IPR000731">
    <property type="entry name" value="SSD"/>
</dbReference>
<dbReference type="PROSITE" id="PS50156">
    <property type="entry name" value="SSD"/>
    <property type="match status" value="1"/>
</dbReference>
<feature type="transmembrane region" description="Helical" evidence="7">
    <location>
        <begin position="261"/>
        <end position="280"/>
    </location>
</feature>
<evidence type="ECO:0000256" key="7">
    <source>
        <dbReference type="SAM" id="Phobius"/>
    </source>
</evidence>
<evidence type="ECO:0000256" key="2">
    <source>
        <dbReference type="ARBA" id="ARBA00010157"/>
    </source>
</evidence>
<dbReference type="GO" id="GO:0005886">
    <property type="term" value="C:plasma membrane"/>
    <property type="evidence" value="ECO:0007669"/>
    <property type="project" value="UniProtKB-SubCell"/>
</dbReference>
<dbReference type="RefSeq" id="WP_044836610.1">
    <property type="nucleotide sequence ID" value="NZ_CP059733.1"/>
</dbReference>